<comment type="caution">
    <text evidence="1">The sequence shown here is derived from an EMBL/GenBank/DDBJ whole genome shotgun (WGS) entry which is preliminary data.</text>
</comment>
<dbReference type="Proteomes" id="UP000799755">
    <property type="component" value="Unassembled WGS sequence"/>
</dbReference>
<sequence>MATPPPTGVGAQRGCPIGPQRLLSASGGLYFWTHPCARIKHFLAEPNNSALTLLEEQKATRAGVAFLAIKENMGATGIVVSARQSRPVKTSQDHSVEAHLASALSFATCMGALEKQFLLTALRKVDDGHCTYRVCRREKNEIPGDEAGANNLDLNEVIASFTTLTRASSSTLKPPSLLIAPFSESVPQGLRPTRDYKRRSNPEERHVSDGGIDVENRHACQLSIVRAVCWRVHISHRIMDAACTGAHLILALRPESAEELTSIMPLRSRTREKFPSILRRRQQESHKPSSSGDCLSSHCVDTASTPPRTFVWRSSALFDHLAFRQEPRGGESLVILGTSSRLRQQRSTPRPTLSASRALIPKQTVKHALKTPALSLNKLHAKSLRSAEASQPIVFGIDKDCRIKLEVPKLRFLHPCFFSFDNLCYPIPVPVIPGHEILDLALLKHQELGLFDDKDPRIVEQASRSSAPLQLPKLAELFTLKSASLSFIFGGQDAFVRPGILGNVKNAIIQDTKLNPINARGAFEREPENSHALKLSTKASQAGPIITNEDRTHKSMISQRSRIDLRTRSLQEKRRSTLRTWHLLGAVLVAALICHSTEVLNTTTWNYESCDKRRRWASIPTILTRPRKFEYSFSSKIPQCCHIALIIFQDAGTRQRCALRGLLETQDMTPAASHINTRRPEDRFVHANTMRPALGSVCNVTTYCASISLGYGIIRIHDNTTAYWQKGCLHPSKLPALREIKEIHYQRTSSKLPKIGSVIFQSSTILSTVTENVCQRRSLRNRLIWDSNWKISIFVAEAPYIIRPSCTWVFDLPKIFNKQTLLNPAPLRLRCLLANLPLAPTHRKHDIPPPDMEFTFQPLFQILLENSTASSL</sequence>
<gene>
    <name evidence="1" type="ORF">BDR25DRAFT_396582</name>
</gene>
<reference evidence="1" key="1">
    <citation type="journal article" date="2020" name="Stud. Mycol.">
        <title>101 Dothideomycetes genomes: a test case for predicting lifestyles and emergence of pathogens.</title>
        <authorList>
            <person name="Haridas S."/>
            <person name="Albert R."/>
            <person name="Binder M."/>
            <person name="Bloem J."/>
            <person name="Labutti K."/>
            <person name="Salamov A."/>
            <person name="Andreopoulos B."/>
            <person name="Baker S."/>
            <person name="Barry K."/>
            <person name="Bills G."/>
            <person name="Bluhm B."/>
            <person name="Cannon C."/>
            <person name="Castanera R."/>
            <person name="Culley D."/>
            <person name="Daum C."/>
            <person name="Ezra D."/>
            <person name="Gonzalez J."/>
            <person name="Henrissat B."/>
            <person name="Kuo A."/>
            <person name="Liang C."/>
            <person name="Lipzen A."/>
            <person name="Lutzoni F."/>
            <person name="Magnuson J."/>
            <person name="Mondo S."/>
            <person name="Nolan M."/>
            <person name="Ohm R."/>
            <person name="Pangilinan J."/>
            <person name="Park H.-J."/>
            <person name="Ramirez L."/>
            <person name="Alfaro M."/>
            <person name="Sun H."/>
            <person name="Tritt A."/>
            <person name="Yoshinaga Y."/>
            <person name="Zwiers L.-H."/>
            <person name="Turgeon B."/>
            <person name="Goodwin S."/>
            <person name="Spatafora J."/>
            <person name="Crous P."/>
            <person name="Grigoriev I."/>
        </authorList>
    </citation>
    <scope>NUCLEOTIDE SEQUENCE</scope>
    <source>
        <strain evidence="1">ATCC 200398</strain>
    </source>
</reference>
<keyword evidence="2" id="KW-1185">Reference proteome</keyword>
<organism evidence="1 2">
    <name type="scientific">Lindgomyces ingoldianus</name>
    <dbReference type="NCBI Taxonomy" id="673940"/>
    <lineage>
        <taxon>Eukaryota</taxon>
        <taxon>Fungi</taxon>
        <taxon>Dikarya</taxon>
        <taxon>Ascomycota</taxon>
        <taxon>Pezizomycotina</taxon>
        <taxon>Dothideomycetes</taxon>
        <taxon>Pleosporomycetidae</taxon>
        <taxon>Pleosporales</taxon>
        <taxon>Lindgomycetaceae</taxon>
        <taxon>Lindgomyces</taxon>
    </lineage>
</organism>
<proteinExistence type="predicted"/>
<evidence type="ECO:0000313" key="1">
    <source>
        <dbReference type="EMBL" id="KAF2464700.1"/>
    </source>
</evidence>
<evidence type="ECO:0000313" key="2">
    <source>
        <dbReference type="Proteomes" id="UP000799755"/>
    </source>
</evidence>
<protein>
    <submittedName>
        <fullName evidence="1">Uncharacterized protein</fullName>
    </submittedName>
</protein>
<accession>A0ACB6QCW4</accession>
<name>A0ACB6QCW4_9PLEO</name>
<dbReference type="EMBL" id="MU003534">
    <property type="protein sequence ID" value="KAF2464700.1"/>
    <property type="molecule type" value="Genomic_DNA"/>
</dbReference>